<dbReference type="AlphaFoldDB" id="A0A286E402"/>
<feature type="transmembrane region" description="Helical" evidence="5">
    <location>
        <begin position="238"/>
        <end position="260"/>
    </location>
</feature>
<dbReference type="Proteomes" id="UP000219669">
    <property type="component" value="Unassembled WGS sequence"/>
</dbReference>
<feature type="transmembrane region" description="Helical" evidence="5">
    <location>
        <begin position="40"/>
        <end position="56"/>
    </location>
</feature>
<keyword evidence="2 5" id="KW-0812">Transmembrane</keyword>
<proteinExistence type="predicted"/>
<protein>
    <submittedName>
        <fullName evidence="6">Membrane protein involved in the export of O-antigen and teichoic acid</fullName>
    </submittedName>
</protein>
<feature type="transmembrane region" description="Helical" evidence="5">
    <location>
        <begin position="201"/>
        <end position="218"/>
    </location>
</feature>
<dbReference type="EMBL" id="OCNF01000002">
    <property type="protein sequence ID" value="SOD65626.1"/>
    <property type="molecule type" value="Genomic_DNA"/>
</dbReference>
<evidence type="ECO:0000256" key="1">
    <source>
        <dbReference type="ARBA" id="ARBA00004141"/>
    </source>
</evidence>
<dbReference type="PANTHER" id="PTHR43424:SF1">
    <property type="entry name" value="LOCUS PUTATIVE PROTEIN 1-RELATED"/>
    <property type="match status" value="1"/>
</dbReference>
<keyword evidence="7" id="KW-1185">Reference proteome</keyword>
<evidence type="ECO:0000256" key="4">
    <source>
        <dbReference type="ARBA" id="ARBA00023136"/>
    </source>
</evidence>
<evidence type="ECO:0000256" key="5">
    <source>
        <dbReference type="SAM" id="Phobius"/>
    </source>
</evidence>
<feature type="transmembrane region" description="Helical" evidence="5">
    <location>
        <begin position="319"/>
        <end position="340"/>
    </location>
</feature>
<sequence>MKILKDSMIYLCGELFAKIMPFLLMPYLTRKLGAAGFGELSYYQTLFALAAIVLGFSQDGALTRYYHFYGKRNLGNLLMAGYAHTAFFTLILLIFSWIMQSWLLAIVLLATASQSILASQLAWRQCQQRAWHYAIIQIASGIFSSLLTVILLEISDHTPILWRFLAILAANLTIALIAFYFTRHDSPIRLTRQRFRLSQAYVYAFGLPLILHHTSGFAKGQLDRIIIYQNFSTYELGIYAAALQLASTLSIILMALNKATVPHFYAALKSGSLNAAKTRKLACFSLIFVPIPAFLAKMLPETWFLWFLGQEYVGVQPYLSLFLLGFACVLPYYILVNYLFYHGKNKIIAPISVFSALVYVLALWALARGGLTHIPYATIIGNLAILPILYHFVRDPKPIQAA</sequence>
<dbReference type="InterPro" id="IPR002797">
    <property type="entry name" value="Polysacc_synth"/>
</dbReference>
<evidence type="ECO:0000256" key="2">
    <source>
        <dbReference type="ARBA" id="ARBA00022692"/>
    </source>
</evidence>
<dbReference type="InterPro" id="IPR052556">
    <property type="entry name" value="PolySynth_Transporter"/>
</dbReference>
<keyword evidence="3 5" id="KW-1133">Transmembrane helix</keyword>
<gene>
    <name evidence="6" type="ORF">SAMN02746062_00357</name>
</gene>
<dbReference type="GO" id="GO:0016020">
    <property type="term" value="C:membrane"/>
    <property type="evidence" value="ECO:0007669"/>
    <property type="project" value="UniProtKB-SubCell"/>
</dbReference>
<feature type="transmembrane region" description="Helical" evidence="5">
    <location>
        <begin position="130"/>
        <end position="154"/>
    </location>
</feature>
<dbReference type="PANTHER" id="PTHR43424">
    <property type="entry name" value="LOCUS PUTATIVE PROTEIN 1-RELATED"/>
    <property type="match status" value="1"/>
</dbReference>
<keyword evidence="4 5" id="KW-0472">Membrane</keyword>
<comment type="subcellular location">
    <subcellularLocation>
        <location evidence="1">Membrane</location>
        <topology evidence="1">Multi-pass membrane protein</topology>
    </subcellularLocation>
</comment>
<dbReference type="Pfam" id="PF01943">
    <property type="entry name" value="Polysacc_synt"/>
    <property type="match status" value="1"/>
</dbReference>
<dbReference type="RefSeq" id="WP_097113434.1">
    <property type="nucleotide sequence ID" value="NZ_CP083931.1"/>
</dbReference>
<feature type="transmembrane region" description="Helical" evidence="5">
    <location>
        <begin position="77"/>
        <end position="98"/>
    </location>
</feature>
<reference evidence="6 7" key="1">
    <citation type="submission" date="2017-09" db="EMBL/GenBank/DDBJ databases">
        <authorList>
            <person name="Ehlers B."/>
            <person name="Leendertz F.H."/>
        </authorList>
    </citation>
    <scope>NUCLEOTIDE SEQUENCE [LARGE SCALE GENOMIC DNA]</scope>
    <source>
        <strain evidence="6 7">DSM 16848</strain>
    </source>
</reference>
<name>A0A286E402_9NEIS</name>
<evidence type="ECO:0000256" key="3">
    <source>
        <dbReference type="ARBA" id="ARBA00022989"/>
    </source>
</evidence>
<accession>A0A286E402</accession>
<feature type="transmembrane region" description="Helical" evidence="5">
    <location>
        <begin position="373"/>
        <end position="393"/>
    </location>
</feature>
<feature type="transmembrane region" description="Helical" evidence="5">
    <location>
        <begin position="281"/>
        <end position="299"/>
    </location>
</feature>
<evidence type="ECO:0000313" key="6">
    <source>
        <dbReference type="EMBL" id="SOD65626.1"/>
    </source>
</evidence>
<feature type="transmembrane region" description="Helical" evidence="5">
    <location>
        <begin position="104"/>
        <end position="123"/>
    </location>
</feature>
<feature type="transmembrane region" description="Helical" evidence="5">
    <location>
        <begin position="347"/>
        <end position="367"/>
    </location>
</feature>
<feature type="transmembrane region" description="Helical" evidence="5">
    <location>
        <begin position="160"/>
        <end position="181"/>
    </location>
</feature>
<organism evidence="6 7">
    <name type="scientific">Alysiella filiformis DSM 16848</name>
    <dbReference type="NCBI Taxonomy" id="1120981"/>
    <lineage>
        <taxon>Bacteria</taxon>
        <taxon>Pseudomonadati</taxon>
        <taxon>Pseudomonadota</taxon>
        <taxon>Betaproteobacteria</taxon>
        <taxon>Neisseriales</taxon>
        <taxon>Neisseriaceae</taxon>
        <taxon>Alysiella</taxon>
    </lineage>
</organism>
<feature type="transmembrane region" description="Helical" evidence="5">
    <location>
        <begin position="7"/>
        <end position="28"/>
    </location>
</feature>
<evidence type="ECO:0000313" key="7">
    <source>
        <dbReference type="Proteomes" id="UP000219669"/>
    </source>
</evidence>
<dbReference type="OrthoDB" id="9815248at2"/>